<dbReference type="Proteomes" id="UP000266673">
    <property type="component" value="Unassembled WGS sequence"/>
</dbReference>
<dbReference type="PROSITE" id="PS50011">
    <property type="entry name" value="PROTEIN_KINASE_DOM"/>
    <property type="match status" value="1"/>
</dbReference>
<dbReference type="AlphaFoldDB" id="A0A397VZY0"/>
<dbReference type="PANTHER" id="PTHR44329">
    <property type="entry name" value="SERINE/THREONINE-PROTEIN KINASE TNNI3K-RELATED"/>
    <property type="match status" value="1"/>
</dbReference>
<dbReference type="Gene3D" id="1.10.510.10">
    <property type="entry name" value="Transferase(Phosphotransferase) domain 1"/>
    <property type="match status" value="1"/>
</dbReference>
<dbReference type="GO" id="GO:0005524">
    <property type="term" value="F:ATP binding"/>
    <property type="evidence" value="ECO:0007669"/>
    <property type="project" value="InterPro"/>
</dbReference>
<feature type="compositionally biased region" description="Low complexity" evidence="1">
    <location>
        <begin position="23"/>
        <end position="33"/>
    </location>
</feature>
<evidence type="ECO:0000313" key="4">
    <source>
        <dbReference type="Proteomes" id="UP000266673"/>
    </source>
</evidence>
<dbReference type="STRING" id="44941.A0A397VZY0"/>
<dbReference type="InterPro" id="IPR000719">
    <property type="entry name" value="Prot_kinase_dom"/>
</dbReference>
<evidence type="ECO:0000259" key="2">
    <source>
        <dbReference type="PROSITE" id="PS50011"/>
    </source>
</evidence>
<organism evidence="3 4">
    <name type="scientific">Gigaspora rosea</name>
    <dbReference type="NCBI Taxonomy" id="44941"/>
    <lineage>
        <taxon>Eukaryota</taxon>
        <taxon>Fungi</taxon>
        <taxon>Fungi incertae sedis</taxon>
        <taxon>Mucoromycota</taxon>
        <taxon>Glomeromycotina</taxon>
        <taxon>Glomeromycetes</taxon>
        <taxon>Diversisporales</taxon>
        <taxon>Gigasporaceae</taxon>
        <taxon>Gigaspora</taxon>
    </lineage>
</organism>
<dbReference type="SUPFAM" id="SSF56112">
    <property type="entry name" value="Protein kinase-like (PK-like)"/>
    <property type="match status" value="1"/>
</dbReference>
<feature type="domain" description="Protein kinase" evidence="2">
    <location>
        <begin position="71"/>
        <end position="332"/>
    </location>
</feature>
<dbReference type="PRINTS" id="PR00109">
    <property type="entry name" value="TYRKINASE"/>
</dbReference>
<keyword evidence="4" id="KW-1185">Reference proteome</keyword>
<name>A0A397VZY0_9GLOM</name>
<feature type="region of interest" description="Disordered" evidence="1">
    <location>
        <begin position="1"/>
        <end position="33"/>
    </location>
</feature>
<dbReference type="EMBL" id="QKWP01000078">
    <property type="protein sequence ID" value="RIB28065.1"/>
    <property type="molecule type" value="Genomic_DNA"/>
</dbReference>
<feature type="compositionally biased region" description="Polar residues" evidence="1">
    <location>
        <begin position="1"/>
        <end position="15"/>
    </location>
</feature>
<reference evidence="3 4" key="1">
    <citation type="submission" date="2018-06" db="EMBL/GenBank/DDBJ databases">
        <title>Comparative genomics reveals the genomic features of Rhizophagus irregularis, R. cerebriforme, R. diaphanum and Gigaspora rosea, and their symbiotic lifestyle signature.</title>
        <authorList>
            <person name="Morin E."/>
            <person name="San Clemente H."/>
            <person name="Chen E.C.H."/>
            <person name="De La Providencia I."/>
            <person name="Hainaut M."/>
            <person name="Kuo A."/>
            <person name="Kohler A."/>
            <person name="Murat C."/>
            <person name="Tang N."/>
            <person name="Roy S."/>
            <person name="Loubradou J."/>
            <person name="Henrissat B."/>
            <person name="Grigoriev I.V."/>
            <person name="Corradi N."/>
            <person name="Roux C."/>
            <person name="Martin F.M."/>
        </authorList>
    </citation>
    <scope>NUCLEOTIDE SEQUENCE [LARGE SCALE GENOMIC DNA]</scope>
    <source>
        <strain evidence="3 4">DAOM 194757</strain>
    </source>
</reference>
<dbReference type="GO" id="GO:0004674">
    <property type="term" value="F:protein serine/threonine kinase activity"/>
    <property type="evidence" value="ECO:0007669"/>
    <property type="project" value="TreeGrafter"/>
</dbReference>
<dbReference type="Pfam" id="PF07714">
    <property type="entry name" value="PK_Tyr_Ser-Thr"/>
    <property type="match status" value="1"/>
</dbReference>
<evidence type="ECO:0000313" key="3">
    <source>
        <dbReference type="EMBL" id="RIB28065.1"/>
    </source>
</evidence>
<accession>A0A397VZY0</accession>
<sequence length="344" mass="39801">MQVDSDSLSEKFSNSENEDELSETSQSSQDSSFEYGKELENLQFSSINVNSHPEGNQKEKTKRSEFECYNFNDLEIIGEGGYCHVKKAYWKSRSKMVALKNLKPKMISNKGVCEEFIKEANLLAITCHPNIIKFYGVAKDHDTTSHFLILQYANESNLRDYLKRNFNKLKWDRKLNMSLDIAKGLKYLHTDKAIVHRDLHSKNILVHNGLLKIADFGMSTFAGSKLKTTGNGIPAYVDPQYLKDHNYERNEKSDIYSFGVLLWEISSGYPPFQHLPGEVEVIYRIFEGKREIPVKGTPEMYIKLYSCCWDETPGIRPDINEIYEELQRMSVLYKRNQDIQTKKA</sequence>
<dbReference type="OrthoDB" id="4062651at2759"/>
<comment type="caution">
    <text evidence="3">The sequence shown here is derived from an EMBL/GenBank/DDBJ whole genome shotgun (WGS) entry which is preliminary data.</text>
</comment>
<gene>
    <name evidence="3" type="ORF">C2G38_2060353</name>
</gene>
<protein>
    <submittedName>
        <fullName evidence="3">Kinase-like domain-containing protein</fullName>
    </submittedName>
</protein>
<dbReference type="InterPro" id="IPR001245">
    <property type="entry name" value="Ser-Thr/Tyr_kinase_cat_dom"/>
</dbReference>
<keyword evidence="3" id="KW-0808">Transferase</keyword>
<keyword evidence="3" id="KW-0418">Kinase</keyword>
<dbReference type="InterPro" id="IPR011009">
    <property type="entry name" value="Kinase-like_dom_sf"/>
</dbReference>
<dbReference type="InterPro" id="IPR051681">
    <property type="entry name" value="Ser/Thr_Kinases-Pseudokinases"/>
</dbReference>
<evidence type="ECO:0000256" key="1">
    <source>
        <dbReference type="SAM" id="MobiDB-lite"/>
    </source>
</evidence>
<proteinExistence type="predicted"/>